<evidence type="ECO:0000313" key="3">
    <source>
        <dbReference type="WBParaSite" id="SRDH1_27510.5"/>
    </source>
</evidence>
<dbReference type="PROSITE" id="PS50815">
    <property type="entry name" value="HORMA"/>
    <property type="match status" value="1"/>
</dbReference>
<reference evidence="3" key="2">
    <citation type="submission" date="2023-11" db="UniProtKB">
        <authorList>
            <consortium name="WormBaseParasite"/>
        </authorList>
    </citation>
    <scope>IDENTIFICATION</scope>
</reference>
<evidence type="ECO:0000313" key="2">
    <source>
        <dbReference type="Proteomes" id="UP000050792"/>
    </source>
</evidence>
<dbReference type="InterPro" id="IPR045091">
    <property type="entry name" value="Mad2-like"/>
</dbReference>
<feature type="domain" description="HORMA" evidence="1">
    <location>
        <begin position="18"/>
        <end position="207"/>
    </location>
</feature>
<dbReference type="PANTHER" id="PTHR11842:SF10">
    <property type="entry name" value="MITOTIC SPINDLE ASSEMBLY CHECKPOINT PROTEIN MAD2B"/>
    <property type="match status" value="1"/>
</dbReference>
<dbReference type="Gene3D" id="3.30.900.10">
    <property type="entry name" value="HORMA domain"/>
    <property type="match status" value="1"/>
</dbReference>
<name>A0AA85EWG7_9TREM</name>
<dbReference type="GO" id="GO:0016035">
    <property type="term" value="C:zeta DNA polymerase complex"/>
    <property type="evidence" value="ECO:0007669"/>
    <property type="project" value="TreeGrafter"/>
</dbReference>
<dbReference type="InterPro" id="IPR003511">
    <property type="entry name" value="HORMA_dom"/>
</dbReference>
<dbReference type="Proteomes" id="UP000050792">
    <property type="component" value="Unassembled WGS sequence"/>
</dbReference>
<dbReference type="PANTHER" id="PTHR11842">
    <property type="entry name" value="MITOTIC SPINDLE ASSEMBLY CHECKPOINT PROTEIN MAD2"/>
    <property type="match status" value="1"/>
</dbReference>
<dbReference type="SUPFAM" id="SSF56019">
    <property type="entry name" value="The spindle assembly checkpoint protein mad2"/>
    <property type="match status" value="1"/>
</dbReference>
<dbReference type="InterPro" id="IPR036570">
    <property type="entry name" value="HORMA_dom_sf"/>
</dbReference>
<organism evidence="2 3">
    <name type="scientific">Schistosoma rodhaini</name>
    <dbReference type="NCBI Taxonomy" id="6188"/>
    <lineage>
        <taxon>Eukaryota</taxon>
        <taxon>Metazoa</taxon>
        <taxon>Spiralia</taxon>
        <taxon>Lophotrochozoa</taxon>
        <taxon>Platyhelminthes</taxon>
        <taxon>Trematoda</taxon>
        <taxon>Digenea</taxon>
        <taxon>Strigeidida</taxon>
        <taxon>Schistosomatoidea</taxon>
        <taxon>Schistosomatidae</taxon>
        <taxon>Schistosoma</taxon>
    </lineage>
</organism>
<protein>
    <recommendedName>
        <fullName evidence="1">HORMA domain-containing protein</fullName>
    </recommendedName>
</protein>
<sequence>MGMNIFFDFLMQARQVKVDVSNLVSYFIESVIHLYLYERNVYPRASFADFIAFGLHLKTCNNPDVKKYIFDCIESLRPQISEIDEFRVVIKSISASSYESKPVESLVLQFNKLNAEFIRQDICFSLLQEYFAIILIRLKILDSFLQPLEFETTWEPWVHFCSFSNQNENPTMSWSLIRNNNKNVTNSGSVYPIKSFQTEDIQMQVFLLQY</sequence>
<keyword evidence="2" id="KW-1185">Reference proteome</keyword>
<dbReference type="WBParaSite" id="SRDH1_27510.5">
    <property type="protein sequence ID" value="SRDH1_27510.5"/>
    <property type="gene ID" value="SRDH1_27510"/>
</dbReference>
<proteinExistence type="predicted"/>
<dbReference type="AlphaFoldDB" id="A0AA85EWG7"/>
<reference evidence="2" key="1">
    <citation type="submission" date="2022-06" db="EMBL/GenBank/DDBJ databases">
        <authorList>
            <person name="Berger JAMES D."/>
            <person name="Berger JAMES D."/>
        </authorList>
    </citation>
    <scope>NUCLEOTIDE SEQUENCE [LARGE SCALE GENOMIC DNA]</scope>
</reference>
<accession>A0AA85EWG7</accession>
<evidence type="ECO:0000259" key="1">
    <source>
        <dbReference type="PROSITE" id="PS50815"/>
    </source>
</evidence>